<feature type="domain" description="MPN" evidence="1">
    <location>
        <begin position="1"/>
        <end position="119"/>
    </location>
</feature>
<dbReference type="SUPFAM" id="SSF102712">
    <property type="entry name" value="JAB1/MPN domain"/>
    <property type="match status" value="1"/>
</dbReference>
<accession>A0A9W8B3Y3</accession>
<dbReference type="OrthoDB" id="446074at2759"/>
<dbReference type="InterPro" id="IPR037518">
    <property type="entry name" value="MPN"/>
</dbReference>
<sequence length="128" mass="14607">MGLMLGEWQTTDDDATVAYVTELALLRRSDKQRDRVEISPEQLHLAAVQADQRAAELNRPIRVIGWYHSHPHITVHPSDVDLATQHRQQQLDQRFFGAIVACYNDGADKAHQMRLTCFQARQSTSDAR</sequence>
<evidence type="ECO:0000259" key="1">
    <source>
        <dbReference type="PROSITE" id="PS50249"/>
    </source>
</evidence>
<organism evidence="2 3">
    <name type="scientific">Dimargaris verticillata</name>
    <dbReference type="NCBI Taxonomy" id="2761393"/>
    <lineage>
        <taxon>Eukaryota</taxon>
        <taxon>Fungi</taxon>
        <taxon>Fungi incertae sedis</taxon>
        <taxon>Zoopagomycota</taxon>
        <taxon>Kickxellomycotina</taxon>
        <taxon>Dimargaritomycetes</taxon>
        <taxon>Dimargaritales</taxon>
        <taxon>Dimargaritaceae</taxon>
        <taxon>Dimargaris</taxon>
    </lineage>
</organism>
<proteinExistence type="predicted"/>
<keyword evidence="3" id="KW-1185">Reference proteome</keyword>
<protein>
    <submittedName>
        <fullName evidence="2">BRCA1 BRCA2-containing complex, subunit 3</fullName>
    </submittedName>
</protein>
<dbReference type="InterPro" id="IPR050242">
    <property type="entry name" value="JAMM_MPN+_peptidase_M67A"/>
</dbReference>
<dbReference type="AlphaFoldDB" id="A0A9W8B3Y3"/>
<dbReference type="Proteomes" id="UP001151582">
    <property type="component" value="Unassembled WGS sequence"/>
</dbReference>
<reference evidence="2" key="1">
    <citation type="submission" date="2022-07" db="EMBL/GenBank/DDBJ databases">
        <title>Phylogenomic reconstructions and comparative analyses of Kickxellomycotina fungi.</title>
        <authorList>
            <person name="Reynolds N.K."/>
            <person name="Stajich J.E."/>
            <person name="Barry K."/>
            <person name="Grigoriev I.V."/>
            <person name="Crous P."/>
            <person name="Smith M.E."/>
        </authorList>
    </citation>
    <scope>NUCLEOTIDE SEQUENCE</scope>
    <source>
        <strain evidence="2">RSA 567</strain>
    </source>
</reference>
<evidence type="ECO:0000313" key="3">
    <source>
        <dbReference type="Proteomes" id="UP001151582"/>
    </source>
</evidence>
<dbReference type="Gene3D" id="3.40.140.10">
    <property type="entry name" value="Cytidine Deaminase, domain 2"/>
    <property type="match status" value="1"/>
</dbReference>
<gene>
    <name evidence="2" type="primary">BRCC3</name>
    <name evidence="2" type="ORF">H4R34_005259</name>
</gene>
<dbReference type="GO" id="GO:0008237">
    <property type="term" value="F:metallopeptidase activity"/>
    <property type="evidence" value="ECO:0007669"/>
    <property type="project" value="InterPro"/>
</dbReference>
<evidence type="ECO:0000313" key="2">
    <source>
        <dbReference type="EMBL" id="KAJ1972879.1"/>
    </source>
</evidence>
<comment type="caution">
    <text evidence="2">The sequence shown here is derived from an EMBL/GenBank/DDBJ whole genome shotgun (WGS) entry which is preliminary data.</text>
</comment>
<dbReference type="EMBL" id="JANBQB010000942">
    <property type="protein sequence ID" value="KAJ1972879.1"/>
    <property type="molecule type" value="Genomic_DNA"/>
</dbReference>
<dbReference type="InterPro" id="IPR000555">
    <property type="entry name" value="JAMM/MPN+_dom"/>
</dbReference>
<dbReference type="PANTHER" id="PTHR10410">
    <property type="entry name" value="EUKARYOTIC TRANSLATION INITIATION FACTOR 3 -RELATED"/>
    <property type="match status" value="1"/>
</dbReference>
<dbReference type="Pfam" id="PF01398">
    <property type="entry name" value="JAB"/>
    <property type="match status" value="1"/>
</dbReference>
<name>A0A9W8B3Y3_9FUNG</name>
<dbReference type="PROSITE" id="PS50249">
    <property type="entry name" value="MPN"/>
    <property type="match status" value="1"/>
</dbReference>